<evidence type="ECO:0000313" key="20">
    <source>
        <dbReference type="Proteomes" id="UP000233551"/>
    </source>
</evidence>
<evidence type="ECO:0000256" key="5">
    <source>
        <dbReference type="ARBA" id="ARBA00022679"/>
    </source>
</evidence>
<evidence type="ECO:0000256" key="14">
    <source>
        <dbReference type="PROSITE-ProRule" id="PRU00175"/>
    </source>
</evidence>
<reference evidence="18 20" key="3">
    <citation type="submission" date="2017-11" db="EMBL/GenBank/DDBJ databases">
        <title>De-novo sequencing of pomegranate (Punica granatum L.) genome.</title>
        <authorList>
            <person name="Akparov Z."/>
            <person name="Amiraslanov A."/>
            <person name="Hajiyeva S."/>
            <person name="Abbasov M."/>
            <person name="Kaur K."/>
            <person name="Hamwieh A."/>
            <person name="Solovyev V."/>
            <person name="Salamov A."/>
            <person name="Braich B."/>
            <person name="Kosarev P."/>
            <person name="Mahmoud A."/>
            <person name="Hajiyev E."/>
            <person name="Babayeva S."/>
            <person name="Izzatullayeva V."/>
            <person name="Mammadov A."/>
            <person name="Mammadov A."/>
            <person name="Sharifova S."/>
            <person name="Ojaghi J."/>
            <person name="Eynullazada K."/>
            <person name="Bayramov B."/>
            <person name="Abdulazimova A."/>
            <person name="Shahmuradov I."/>
        </authorList>
    </citation>
    <scope>NUCLEOTIDE SEQUENCE [LARGE SCALE GENOMIC DNA]</scope>
    <source>
        <strain evidence="18">AG2017</strain>
        <strain evidence="20">cv. AG2017</strain>
        <tissue evidence="18">Leaf</tissue>
    </source>
</reference>
<dbReference type="FunFam" id="3.30.40.10:FF:000231">
    <property type="entry name" value="RING-H2 finger protein ATL46"/>
    <property type="match status" value="1"/>
</dbReference>
<evidence type="ECO:0000313" key="19">
    <source>
        <dbReference type="Proteomes" id="UP000197138"/>
    </source>
</evidence>
<evidence type="ECO:0000256" key="11">
    <source>
        <dbReference type="ARBA" id="ARBA00022989"/>
    </source>
</evidence>
<dbReference type="InterPro" id="IPR013083">
    <property type="entry name" value="Znf_RING/FYVE/PHD"/>
</dbReference>
<dbReference type="InterPro" id="IPR001841">
    <property type="entry name" value="Znf_RING"/>
</dbReference>
<dbReference type="PROSITE" id="PS50089">
    <property type="entry name" value="ZF_RING_2"/>
    <property type="match status" value="1"/>
</dbReference>
<comment type="pathway">
    <text evidence="3">Protein modification; protein ubiquitination.</text>
</comment>
<evidence type="ECO:0000256" key="6">
    <source>
        <dbReference type="ARBA" id="ARBA00022692"/>
    </source>
</evidence>
<sequence>MSKVLPLISHDGELSAYPPPQLPLYEQESGPSPSSSGRISSAVILVIVILAAVFFVCGLVHLLVRFLMKQPSSSIYQSDRFAQSSSPQSHVLQRQLQQLFRLHDSGLDQACIDALPVFYYKDIIGLKEPFDCPVCLCEFSDQDKLRLLPICSHAFHINCIDTWLLSNSTCPLCRGALVNSGLFTAETPLSSNNCWEPRDMLPCDAEDALNSVSKRVFSVRLGKFRSLNEEPENGTEIKEGEGSSRNLDARRCYSMGSYQYVVGDLDFQVVLSPKQNQGGLESQFCRGRGQDGFCLDSRNEAGKKIIARSRGDSFSISKIWLWPNSKNSNSFPDSPDIGISMSHCNASTHMQNDDSV</sequence>
<name>A0A218VZR3_PUNGR</name>
<evidence type="ECO:0000256" key="7">
    <source>
        <dbReference type="ARBA" id="ARBA00022723"/>
    </source>
</evidence>
<keyword evidence="12 15" id="KW-0472">Membrane</keyword>
<dbReference type="EC" id="2.3.2.27" evidence="4"/>
<dbReference type="CDD" id="cd16461">
    <property type="entry name" value="RING-H2_EL5-like"/>
    <property type="match status" value="1"/>
</dbReference>
<dbReference type="GeneID" id="116214850"/>
<evidence type="ECO:0000256" key="8">
    <source>
        <dbReference type="ARBA" id="ARBA00022771"/>
    </source>
</evidence>
<keyword evidence="6 15" id="KW-0812">Transmembrane</keyword>
<dbReference type="GO" id="GO:0008270">
    <property type="term" value="F:zinc ion binding"/>
    <property type="evidence" value="ECO:0007669"/>
    <property type="project" value="UniProtKB-KW"/>
</dbReference>
<dbReference type="SMART" id="SM00184">
    <property type="entry name" value="RING"/>
    <property type="match status" value="1"/>
</dbReference>
<evidence type="ECO:0000256" key="9">
    <source>
        <dbReference type="ARBA" id="ARBA00022786"/>
    </source>
</evidence>
<dbReference type="EMBL" id="MTKT01005615">
    <property type="protein sequence ID" value="OWM65382.1"/>
    <property type="molecule type" value="Genomic_DNA"/>
</dbReference>
<dbReference type="Proteomes" id="UP000233551">
    <property type="component" value="Unassembled WGS sequence"/>
</dbReference>
<keyword evidence="8 14" id="KW-0863">Zinc-finger</keyword>
<keyword evidence="9" id="KW-0833">Ubl conjugation pathway</keyword>
<dbReference type="GO" id="GO:0061630">
    <property type="term" value="F:ubiquitin protein ligase activity"/>
    <property type="evidence" value="ECO:0007669"/>
    <property type="project" value="UniProtKB-EC"/>
</dbReference>
<dbReference type="GO" id="GO:0016020">
    <property type="term" value="C:membrane"/>
    <property type="evidence" value="ECO:0007669"/>
    <property type="project" value="UniProtKB-SubCell"/>
</dbReference>
<dbReference type="Gene3D" id="3.30.40.10">
    <property type="entry name" value="Zinc/RING finger domain, C3HC4 (zinc finger)"/>
    <property type="match status" value="1"/>
</dbReference>
<comment type="subcellular location">
    <subcellularLocation>
        <location evidence="2">Membrane</location>
        <topology evidence="2">Single-pass membrane protein</topology>
    </subcellularLocation>
</comment>
<dbReference type="SUPFAM" id="SSF57850">
    <property type="entry name" value="RING/U-box"/>
    <property type="match status" value="1"/>
</dbReference>
<proteinExistence type="inferred from homology"/>
<evidence type="ECO:0000313" key="18">
    <source>
        <dbReference type="EMBL" id="PKI56975.1"/>
    </source>
</evidence>
<keyword evidence="11 15" id="KW-1133">Transmembrane helix</keyword>
<gene>
    <name evidence="17" type="ORF">CDL15_Pgr008972</name>
    <name evidence="18" type="ORF">CRG98_022649</name>
</gene>
<dbReference type="OrthoDB" id="8062037at2759"/>
<evidence type="ECO:0000256" key="12">
    <source>
        <dbReference type="ARBA" id="ARBA00023136"/>
    </source>
</evidence>
<organism evidence="17 19">
    <name type="scientific">Punica granatum</name>
    <name type="common">Pomegranate</name>
    <dbReference type="NCBI Taxonomy" id="22663"/>
    <lineage>
        <taxon>Eukaryota</taxon>
        <taxon>Viridiplantae</taxon>
        <taxon>Streptophyta</taxon>
        <taxon>Embryophyta</taxon>
        <taxon>Tracheophyta</taxon>
        <taxon>Spermatophyta</taxon>
        <taxon>Magnoliopsida</taxon>
        <taxon>eudicotyledons</taxon>
        <taxon>Gunneridae</taxon>
        <taxon>Pentapetalae</taxon>
        <taxon>rosids</taxon>
        <taxon>malvids</taxon>
        <taxon>Myrtales</taxon>
        <taxon>Lythraceae</taxon>
        <taxon>Punica</taxon>
    </lineage>
</organism>
<reference evidence="19" key="1">
    <citation type="journal article" date="2017" name="Plant J.">
        <title>The pomegranate (Punica granatum L.) genome and the genomics of punicalagin biosynthesis.</title>
        <authorList>
            <person name="Qin G."/>
            <person name="Xu C."/>
            <person name="Ming R."/>
            <person name="Tang H."/>
            <person name="Guyot R."/>
            <person name="Kramer E.M."/>
            <person name="Hu Y."/>
            <person name="Yi X."/>
            <person name="Qi Y."/>
            <person name="Xu X."/>
            <person name="Gao Z."/>
            <person name="Pan H."/>
            <person name="Jian J."/>
            <person name="Tian Y."/>
            <person name="Yue Z."/>
            <person name="Xu Y."/>
        </authorList>
    </citation>
    <scope>NUCLEOTIDE SEQUENCE [LARGE SCALE GENOMIC DNA]</scope>
    <source>
        <strain evidence="19">cv. Dabenzi</strain>
    </source>
</reference>
<evidence type="ECO:0000256" key="3">
    <source>
        <dbReference type="ARBA" id="ARBA00004906"/>
    </source>
</evidence>
<protein>
    <recommendedName>
        <fullName evidence="4">RING-type E3 ubiquitin transferase</fullName>
        <ecNumber evidence="4">2.3.2.27</ecNumber>
    </recommendedName>
</protein>
<dbReference type="PANTHER" id="PTHR45768:SF71">
    <property type="entry name" value="RING_U-BOX SUPERFAMILY PROTEIN"/>
    <property type="match status" value="1"/>
</dbReference>
<feature type="transmembrane region" description="Helical" evidence="15">
    <location>
        <begin position="39"/>
        <end position="64"/>
    </location>
</feature>
<evidence type="ECO:0000256" key="1">
    <source>
        <dbReference type="ARBA" id="ARBA00000900"/>
    </source>
</evidence>
<accession>A0A218VZR3</accession>
<dbReference type="EMBL" id="PGOL01001549">
    <property type="protein sequence ID" value="PKI56975.1"/>
    <property type="molecule type" value="Genomic_DNA"/>
</dbReference>
<reference evidence="17" key="2">
    <citation type="submission" date="2017-06" db="EMBL/GenBank/DDBJ databases">
        <title>The pomegranate genome and the genomics of punicalagin biosynthesis.</title>
        <authorList>
            <person name="Xu C."/>
        </authorList>
    </citation>
    <scope>NUCLEOTIDE SEQUENCE [LARGE SCALE GENOMIC DNA]</scope>
    <source>
        <tissue evidence="17">Fresh leaf</tissue>
    </source>
</reference>
<evidence type="ECO:0000256" key="10">
    <source>
        <dbReference type="ARBA" id="ARBA00022833"/>
    </source>
</evidence>
<keyword evidence="5" id="KW-0808">Transferase</keyword>
<evidence type="ECO:0000256" key="15">
    <source>
        <dbReference type="SAM" id="Phobius"/>
    </source>
</evidence>
<dbReference type="STRING" id="22663.A0A218VZR3"/>
<dbReference type="GO" id="GO:0031625">
    <property type="term" value="F:ubiquitin protein ligase binding"/>
    <property type="evidence" value="ECO:0007669"/>
    <property type="project" value="TreeGrafter"/>
</dbReference>
<keyword evidence="7" id="KW-0479">Metal-binding</keyword>
<comment type="similarity">
    <text evidence="13">Belongs to the RING-type zinc finger family. ATL subfamily.</text>
</comment>
<keyword evidence="10" id="KW-0862">Zinc</keyword>
<evidence type="ECO:0000313" key="17">
    <source>
        <dbReference type="EMBL" id="OWM65382.1"/>
    </source>
</evidence>
<evidence type="ECO:0000256" key="13">
    <source>
        <dbReference type="ARBA" id="ARBA00024209"/>
    </source>
</evidence>
<dbReference type="AlphaFoldDB" id="A0A218VZR3"/>
<comment type="caution">
    <text evidence="17">The sequence shown here is derived from an EMBL/GenBank/DDBJ whole genome shotgun (WGS) entry which is preliminary data.</text>
</comment>
<evidence type="ECO:0000256" key="2">
    <source>
        <dbReference type="ARBA" id="ARBA00004167"/>
    </source>
</evidence>
<keyword evidence="20" id="KW-1185">Reference proteome</keyword>
<evidence type="ECO:0000259" key="16">
    <source>
        <dbReference type="PROSITE" id="PS50089"/>
    </source>
</evidence>
<comment type="catalytic activity">
    <reaction evidence="1">
        <text>S-ubiquitinyl-[E2 ubiquitin-conjugating enzyme]-L-cysteine + [acceptor protein]-L-lysine = [E2 ubiquitin-conjugating enzyme]-L-cysteine + N(6)-ubiquitinyl-[acceptor protein]-L-lysine.</text>
        <dbReference type="EC" id="2.3.2.27"/>
    </reaction>
</comment>
<feature type="domain" description="RING-type" evidence="16">
    <location>
        <begin position="132"/>
        <end position="174"/>
    </location>
</feature>
<dbReference type="Proteomes" id="UP000197138">
    <property type="component" value="Unassembled WGS sequence"/>
</dbReference>
<dbReference type="Pfam" id="PF13639">
    <property type="entry name" value="zf-RING_2"/>
    <property type="match status" value="1"/>
</dbReference>
<evidence type="ECO:0000256" key="4">
    <source>
        <dbReference type="ARBA" id="ARBA00012483"/>
    </source>
</evidence>
<dbReference type="PANTHER" id="PTHR45768">
    <property type="entry name" value="E3 UBIQUITIN-PROTEIN LIGASE RNF13-LIKE"/>
    <property type="match status" value="1"/>
</dbReference>